<dbReference type="PROSITE" id="PS51318">
    <property type="entry name" value="TAT"/>
    <property type="match status" value="1"/>
</dbReference>
<feature type="chain" id="PRO_5034680504" evidence="1">
    <location>
        <begin position="32"/>
        <end position="284"/>
    </location>
</feature>
<dbReference type="InterPro" id="IPR006311">
    <property type="entry name" value="TAT_signal"/>
</dbReference>
<organism evidence="2 3">
    <name type="scientific">Derxia gummosa DSM 723</name>
    <dbReference type="NCBI Taxonomy" id="1121388"/>
    <lineage>
        <taxon>Bacteria</taxon>
        <taxon>Pseudomonadati</taxon>
        <taxon>Pseudomonadota</taxon>
        <taxon>Betaproteobacteria</taxon>
        <taxon>Burkholderiales</taxon>
        <taxon>Alcaligenaceae</taxon>
        <taxon>Derxia</taxon>
    </lineage>
</organism>
<sequence length="284" mass="30758">MQSSYRFSFSRRAGLAALVAAGLGAALPAGHAEGRPADAAPARAGAMVKPVAPPPAANTPRQLAALNAPAAVPAPPAADLPPLDAVISYESRIVNHAGVTEVRSFRNLLVRRPGHVWMQRLLPEVRAGHETEGEAHGGHKHFDFEAATQHLTRNADGSIRADYVDAETRQIVFVPPAEYSVSGFDGSWEGAAALVPEKVVLAMPRSNRPAPAGAEWREERRDGWTNRVLWSTAQHIALEIESGRDDGSLRRVTRVTPQPAMPDARLPWLALKGYQQKEYQDFLD</sequence>
<feature type="signal peptide" evidence="1">
    <location>
        <begin position="1"/>
        <end position="31"/>
    </location>
</feature>
<evidence type="ECO:0000313" key="3">
    <source>
        <dbReference type="RefSeq" id="WP_156924454.1"/>
    </source>
</evidence>
<name>A0A8B6XC64_9BURK</name>
<dbReference type="AlphaFoldDB" id="A0A8B6XC64"/>
<dbReference type="Proteomes" id="UP000675920">
    <property type="component" value="Unplaced"/>
</dbReference>
<dbReference type="RefSeq" id="WP_156924454.1">
    <property type="nucleotide sequence ID" value="NZ_AXWS01000014.1"/>
</dbReference>
<proteinExistence type="predicted"/>
<reference evidence="3" key="1">
    <citation type="submission" date="2025-08" db="UniProtKB">
        <authorList>
            <consortium name="RefSeq"/>
        </authorList>
    </citation>
    <scope>IDENTIFICATION</scope>
</reference>
<keyword evidence="2" id="KW-1185">Reference proteome</keyword>
<evidence type="ECO:0000313" key="2">
    <source>
        <dbReference type="Proteomes" id="UP000675920"/>
    </source>
</evidence>
<keyword evidence="1" id="KW-0732">Signal</keyword>
<evidence type="ECO:0000256" key="1">
    <source>
        <dbReference type="SAM" id="SignalP"/>
    </source>
</evidence>
<accession>A0A8B6XC64</accession>
<protein>
    <submittedName>
        <fullName evidence="3">Uncharacterized protein</fullName>
    </submittedName>
</protein>
<dbReference type="OrthoDB" id="5509809at2"/>